<evidence type="ECO:0000313" key="1">
    <source>
        <dbReference type="EMBL" id="EXX64976.1"/>
    </source>
</evidence>
<name>A0A015KY70_RHIIW</name>
<keyword evidence="2" id="KW-1185">Reference proteome</keyword>
<dbReference type="HOGENOM" id="CLU_028913_8_1_1"/>
<dbReference type="AlphaFoldDB" id="A0A015KY70"/>
<sequence>MVVTDKDCLPLIFEELHDDRRSLYSCLLVNRLWCKTVVPILWKDPWKFLNNLKDFNRDKLFLNTILLHLSEESKNYLRNQDSINKYINIPQQQQTPLFNYIHLIKYIRKKYQCLNVKNICYQPFYDKCILEQEVYKLFIDKCTSLKFLDITDIKCPIYEYPGAAANLSRIKELQCKSCDDEEFFYGLTKMCNLIEKLCILYTSSNPGLAKLIEIQKNLKYIKISVNRNFNMMMKWEDKCQMIDQAIIKHSNKLIYLDIPIESISLSFYINFFPKLINLRTFILDGNMLFDTGLEDQLVFSSYTKLQVIHLDCVSFSTAKRIIQNTERNLQIIWTNNICYSTVELVDQSRNFIQIIYQNCPYLKYVKFSLKGQYFEEIKQLLINCKFLEGLYIDVDNQINNYLNGDELLDILIKFAPNSLFKLQLNFFEFKTKNFESFFNKWEKRKSLWLYLNNVKLDEDYKIEFKDLIKKYESEEVIKKYESDDYLNFINDYTEFITY</sequence>
<dbReference type="OrthoDB" id="2305371at2759"/>
<dbReference type="Proteomes" id="UP000022910">
    <property type="component" value="Unassembled WGS sequence"/>
</dbReference>
<dbReference type="SUPFAM" id="SSF52047">
    <property type="entry name" value="RNI-like"/>
    <property type="match status" value="1"/>
</dbReference>
<dbReference type="EMBL" id="JEMT01022638">
    <property type="protein sequence ID" value="EXX64976.1"/>
    <property type="molecule type" value="Genomic_DNA"/>
</dbReference>
<gene>
    <name evidence="1" type="ORF">RirG_137720</name>
</gene>
<evidence type="ECO:0008006" key="3">
    <source>
        <dbReference type="Google" id="ProtNLM"/>
    </source>
</evidence>
<proteinExistence type="predicted"/>
<reference evidence="1 2" key="1">
    <citation type="submission" date="2014-02" db="EMBL/GenBank/DDBJ databases">
        <title>Single nucleus genome sequencing reveals high similarity among nuclei of an endomycorrhizal fungus.</title>
        <authorList>
            <person name="Lin K."/>
            <person name="Geurts R."/>
            <person name="Zhang Z."/>
            <person name="Limpens E."/>
            <person name="Saunders D.G."/>
            <person name="Mu D."/>
            <person name="Pang E."/>
            <person name="Cao H."/>
            <person name="Cha H."/>
            <person name="Lin T."/>
            <person name="Zhou Q."/>
            <person name="Shang Y."/>
            <person name="Li Y."/>
            <person name="Ivanov S."/>
            <person name="Sharma T."/>
            <person name="Velzen R.V."/>
            <person name="Ruijter N.D."/>
            <person name="Aanen D.K."/>
            <person name="Win J."/>
            <person name="Kamoun S."/>
            <person name="Bisseling T."/>
            <person name="Huang S."/>
        </authorList>
    </citation>
    <scope>NUCLEOTIDE SEQUENCE [LARGE SCALE GENOMIC DNA]</scope>
    <source>
        <strain evidence="2">DAOM197198w</strain>
    </source>
</reference>
<accession>A0A015KY70</accession>
<organism evidence="1 2">
    <name type="scientific">Rhizophagus irregularis (strain DAOM 197198w)</name>
    <name type="common">Glomus intraradices</name>
    <dbReference type="NCBI Taxonomy" id="1432141"/>
    <lineage>
        <taxon>Eukaryota</taxon>
        <taxon>Fungi</taxon>
        <taxon>Fungi incertae sedis</taxon>
        <taxon>Mucoromycota</taxon>
        <taxon>Glomeromycotina</taxon>
        <taxon>Glomeromycetes</taxon>
        <taxon>Glomerales</taxon>
        <taxon>Glomeraceae</taxon>
        <taxon>Rhizophagus</taxon>
    </lineage>
</organism>
<evidence type="ECO:0000313" key="2">
    <source>
        <dbReference type="Proteomes" id="UP000022910"/>
    </source>
</evidence>
<dbReference type="Gene3D" id="3.80.10.10">
    <property type="entry name" value="Ribonuclease Inhibitor"/>
    <property type="match status" value="1"/>
</dbReference>
<comment type="caution">
    <text evidence="1">The sequence shown here is derived from an EMBL/GenBank/DDBJ whole genome shotgun (WGS) entry which is preliminary data.</text>
</comment>
<protein>
    <recommendedName>
        <fullName evidence="3">F-box domain-containing protein</fullName>
    </recommendedName>
</protein>
<dbReference type="InterPro" id="IPR032675">
    <property type="entry name" value="LRR_dom_sf"/>
</dbReference>